<comment type="caution">
    <text evidence="1">The sequence shown here is derived from an EMBL/GenBank/DDBJ whole genome shotgun (WGS) entry which is preliminary data.</text>
</comment>
<gene>
    <name evidence="1" type="ORF">BDFB_011282</name>
</gene>
<name>A0A482VVC4_ASBVE</name>
<protein>
    <submittedName>
        <fullName evidence="1">Uncharacterized protein</fullName>
    </submittedName>
</protein>
<dbReference type="EMBL" id="QDEB01059624">
    <property type="protein sequence ID" value="RZC36704.1"/>
    <property type="molecule type" value="Genomic_DNA"/>
</dbReference>
<organism evidence="1 2">
    <name type="scientific">Asbolus verrucosus</name>
    <name type="common">Desert ironclad beetle</name>
    <dbReference type="NCBI Taxonomy" id="1661398"/>
    <lineage>
        <taxon>Eukaryota</taxon>
        <taxon>Metazoa</taxon>
        <taxon>Ecdysozoa</taxon>
        <taxon>Arthropoda</taxon>
        <taxon>Hexapoda</taxon>
        <taxon>Insecta</taxon>
        <taxon>Pterygota</taxon>
        <taxon>Neoptera</taxon>
        <taxon>Endopterygota</taxon>
        <taxon>Coleoptera</taxon>
        <taxon>Polyphaga</taxon>
        <taxon>Cucujiformia</taxon>
        <taxon>Tenebrionidae</taxon>
        <taxon>Pimeliinae</taxon>
        <taxon>Asbolus</taxon>
    </lineage>
</organism>
<feature type="non-terminal residue" evidence="1">
    <location>
        <position position="1"/>
    </location>
</feature>
<dbReference type="OrthoDB" id="6777545at2759"/>
<dbReference type="AlphaFoldDB" id="A0A482VVC4"/>
<accession>A0A482VVC4</accession>
<proteinExistence type="predicted"/>
<dbReference type="Proteomes" id="UP000292052">
    <property type="component" value="Unassembled WGS sequence"/>
</dbReference>
<reference evidence="1 2" key="1">
    <citation type="submission" date="2017-03" db="EMBL/GenBank/DDBJ databases">
        <title>Genome of the blue death feigning beetle - Asbolus verrucosus.</title>
        <authorList>
            <person name="Rider S.D."/>
        </authorList>
    </citation>
    <scope>NUCLEOTIDE SEQUENCE [LARGE SCALE GENOMIC DNA]</scope>
    <source>
        <strain evidence="1">Butters</strain>
        <tissue evidence="1">Head and leg muscle</tissue>
    </source>
</reference>
<dbReference type="STRING" id="1661398.A0A482VVC4"/>
<sequence length="145" mass="16576">PEIKEGICPETYLYEGVYFAKAVNDNKALTTTDQKVKIENIRIKLENLDNICSDNSIIPNSILTTGMEIESRIRLELVRDNLRLKHLNSEEKNCIEEICKQFNNIFHLPGDDLSSTTAIKHEIVTKDPTAIATKIYRLPKSMKKN</sequence>
<keyword evidence="2" id="KW-1185">Reference proteome</keyword>
<evidence type="ECO:0000313" key="2">
    <source>
        <dbReference type="Proteomes" id="UP000292052"/>
    </source>
</evidence>
<evidence type="ECO:0000313" key="1">
    <source>
        <dbReference type="EMBL" id="RZC36704.1"/>
    </source>
</evidence>